<gene>
    <name evidence="2" type="ORF">CH333_00055</name>
</gene>
<feature type="transmembrane region" description="Helical" evidence="1">
    <location>
        <begin position="96"/>
        <end position="118"/>
    </location>
</feature>
<accession>A0A235C0Q5</accession>
<feature type="transmembrane region" description="Helical" evidence="1">
    <location>
        <begin position="55"/>
        <end position="75"/>
    </location>
</feature>
<dbReference type="AlphaFoldDB" id="A0A235C0Q5"/>
<organism evidence="2 3">
    <name type="scientific">candidate division WOR-3 bacterium JGI_Cruoil_03_44_89</name>
    <dbReference type="NCBI Taxonomy" id="1973748"/>
    <lineage>
        <taxon>Bacteria</taxon>
        <taxon>Bacteria division WOR-3</taxon>
    </lineage>
</organism>
<protein>
    <submittedName>
        <fullName evidence="2">Uncharacterized protein</fullName>
    </submittedName>
</protein>
<name>A0A235C0Q5_UNCW3</name>
<evidence type="ECO:0000313" key="2">
    <source>
        <dbReference type="EMBL" id="OYD17627.1"/>
    </source>
</evidence>
<dbReference type="EMBL" id="NOZQ01000002">
    <property type="protein sequence ID" value="OYD17627.1"/>
    <property type="molecule type" value="Genomic_DNA"/>
</dbReference>
<keyword evidence="1" id="KW-1133">Transmembrane helix</keyword>
<evidence type="ECO:0000256" key="1">
    <source>
        <dbReference type="SAM" id="Phobius"/>
    </source>
</evidence>
<reference evidence="2 3" key="1">
    <citation type="submission" date="2017-07" db="EMBL/GenBank/DDBJ databases">
        <title>Recovery of genomes from metagenomes via a dereplication, aggregation, and scoring strategy.</title>
        <authorList>
            <person name="Sieber C.M."/>
            <person name="Probst A.J."/>
            <person name="Sharrar A."/>
            <person name="Thomas B.C."/>
            <person name="Hess M."/>
            <person name="Tringe S.G."/>
            <person name="Banfield J.F."/>
        </authorList>
    </citation>
    <scope>NUCLEOTIDE SEQUENCE [LARGE SCALE GENOMIC DNA]</scope>
    <source>
        <strain evidence="2">JGI_Cruoil_03_44_89</strain>
    </source>
</reference>
<evidence type="ECO:0000313" key="3">
    <source>
        <dbReference type="Proteomes" id="UP000215215"/>
    </source>
</evidence>
<keyword evidence="1" id="KW-0812">Transmembrane</keyword>
<feature type="transmembrane region" description="Helical" evidence="1">
    <location>
        <begin position="130"/>
        <end position="158"/>
    </location>
</feature>
<sequence length="160" mass="16469">MQAMIVLFLLSVVGVGDGHLCLKIDNDYKANPRGIESHDTSGIRKSTSTEHLVEGLGGLIGGIAGGALVGLISYAEMIDSPFLRDKEKEDIIGYAAIPAVLIGIPFGTAAGVSIAGTLMGQHGSFKGALLGAYLGFTGVGCLYFGAVITIPLGAVWGYNK</sequence>
<keyword evidence="1" id="KW-0472">Membrane</keyword>
<comment type="caution">
    <text evidence="2">The sequence shown here is derived from an EMBL/GenBank/DDBJ whole genome shotgun (WGS) entry which is preliminary data.</text>
</comment>
<proteinExistence type="predicted"/>
<dbReference type="Proteomes" id="UP000215215">
    <property type="component" value="Unassembled WGS sequence"/>
</dbReference>